<reference evidence="7 8" key="1">
    <citation type="submission" date="2024-03" db="EMBL/GenBank/DDBJ databases">
        <title>Adaptation during the transition from Ophiocordyceps entomopathogen to insect associate is accompanied by gene loss and intensified selection.</title>
        <authorList>
            <person name="Ward C.M."/>
            <person name="Onetto C.A."/>
            <person name="Borneman A.R."/>
        </authorList>
    </citation>
    <scope>NUCLEOTIDE SEQUENCE [LARGE SCALE GENOMIC DNA]</scope>
    <source>
        <strain evidence="7">AWRI1</strain>
        <tissue evidence="7">Single Adult Female</tissue>
    </source>
</reference>
<dbReference type="InterPro" id="IPR009057">
    <property type="entry name" value="Homeodomain-like_sf"/>
</dbReference>
<comment type="subcellular location">
    <subcellularLocation>
        <location evidence="1 3 4">Nucleus</location>
    </subcellularLocation>
</comment>
<protein>
    <recommendedName>
        <fullName evidence="6">Homeobox domain-containing protein</fullName>
    </recommendedName>
</protein>
<feature type="region of interest" description="Disordered" evidence="5">
    <location>
        <begin position="701"/>
        <end position="720"/>
    </location>
</feature>
<feature type="DNA-binding region" description="Homeobox" evidence="3">
    <location>
        <begin position="642"/>
        <end position="701"/>
    </location>
</feature>
<evidence type="ECO:0000256" key="1">
    <source>
        <dbReference type="ARBA" id="ARBA00004123"/>
    </source>
</evidence>
<dbReference type="InterPro" id="IPR001356">
    <property type="entry name" value="HD"/>
</dbReference>
<dbReference type="GO" id="GO:0000978">
    <property type="term" value="F:RNA polymerase II cis-regulatory region sequence-specific DNA binding"/>
    <property type="evidence" value="ECO:0007669"/>
    <property type="project" value="TreeGrafter"/>
</dbReference>
<proteinExistence type="predicted"/>
<dbReference type="PROSITE" id="PS50071">
    <property type="entry name" value="HOMEOBOX_2"/>
    <property type="match status" value="3"/>
</dbReference>
<sequence length="720" mass="81763">MLYSIKKKLCNSSGCRDIKPRQKYQHSCRICPIFSPVDNSQLQLVAIADTLPRNECRLEPRLTCESYEKNAVAPVELDSQYGLPNGDDCVVEDETASIVSCNEVEIIEIMADSSIYDDDVSGCEINSLDDEKSTYFAVDGSDLFDYQILIVENQSSESEDESTSDDVAAIQVDASKDPNSVEEDCNRVRIAAPNTRVRFSQSVIAKINLHRNKFFHSLPIKKQIVLLKQSEDLLQQPDSTSINFLARRLSAELKLRFHSVYSWLDRRYRSSKKVGNSLLPKHTKYLLDEYKISHVLSDERALLLSYVLQAPVAAIRRWFELKRNGRLKLYRSFKECKLKSKTGCDNFQVIKDGISDEDPESPHDSSVEDDYVSDPSVSMSSNGVLQVPKPLVKIPNYSEEPSRHRYPFKEYQLDIMFQAFKRCPNLNASTANQLSLQSDVPKEKIYTWFQRMRSSLAKIPSSVLLSSYRDQNLTPEQVEVLESEFRIRSYINETQLNLLADLLNVEKGVIKKWFLSRRCYDIVFLSNSSSDEENSSSTPSAPVVNWDPITDDETTGPGNCTPARSEGSHFSGVQEAENSLFEDEDHLDGKPLEEPSSTSKAEDVFEFEDDSEPILPLVRRKGNVESVASNVSLDPTSSSPEPLKKRIPLTTFQRIILRREYRKSAYITSGEAEQLAVDLKLSAKRVRLWFERMRSREMNLKSADDAPKVPGPRMKSPLTV</sequence>
<dbReference type="AlphaFoldDB" id="A0AAN9THI0"/>
<evidence type="ECO:0000256" key="2">
    <source>
        <dbReference type="ARBA" id="ARBA00023242"/>
    </source>
</evidence>
<evidence type="ECO:0000259" key="6">
    <source>
        <dbReference type="PROSITE" id="PS50071"/>
    </source>
</evidence>
<keyword evidence="3 4" id="KW-0238">DNA-binding</keyword>
<evidence type="ECO:0000256" key="5">
    <source>
        <dbReference type="SAM" id="MobiDB-lite"/>
    </source>
</evidence>
<dbReference type="GO" id="GO:0030182">
    <property type="term" value="P:neuron differentiation"/>
    <property type="evidence" value="ECO:0007669"/>
    <property type="project" value="TreeGrafter"/>
</dbReference>
<gene>
    <name evidence="7" type="ORF">V9T40_010843</name>
</gene>
<dbReference type="GO" id="GO:0005634">
    <property type="term" value="C:nucleus"/>
    <property type="evidence" value="ECO:0007669"/>
    <property type="project" value="UniProtKB-SubCell"/>
</dbReference>
<accession>A0AAN9THI0</accession>
<feature type="DNA-binding region" description="Homeobox" evidence="3">
    <location>
        <begin position="401"/>
        <end position="460"/>
    </location>
</feature>
<keyword evidence="8" id="KW-1185">Reference proteome</keyword>
<dbReference type="PANTHER" id="PTHR24341">
    <property type="entry name" value="HOMEOBOX PROTEIN ENGRAILED"/>
    <property type="match status" value="1"/>
</dbReference>
<dbReference type="PANTHER" id="PTHR24341:SF6">
    <property type="entry name" value="HOMEOBOX PROTEIN INVECTED"/>
    <property type="match status" value="1"/>
</dbReference>
<dbReference type="EMBL" id="JBBCAQ010000037">
    <property type="protein sequence ID" value="KAK7573652.1"/>
    <property type="molecule type" value="Genomic_DNA"/>
</dbReference>
<organism evidence="7 8">
    <name type="scientific">Parthenolecanium corni</name>
    <dbReference type="NCBI Taxonomy" id="536013"/>
    <lineage>
        <taxon>Eukaryota</taxon>
        <taxon>Metazoa</taxon>
        <taxon>Ecdysozoa</taxon>
        <taxon>Arthropoda</taxon>
        <taxon>Hexapoda</taxon>
        <taxon>Insecta</taxon>
        <taxon>Pterygota</taxon>
        <taxon>Neoptera</taxon>
        <taxon>Paraneoptera</taxon>
        <taxon>Hemiptera</taxon>
        <taxon>Sternorrhyncha</taxon>
        <taxon>Coccoidea</taxon>
        <taxon>Coccidae</taxon>
        <taxon>Parthenolecanium</taxon>
    </lineage>
</organism>
<feature type="DNA-binding region" description="Homeobox" evidence="3">
    <location>
        <begin position="475"/>
        <end position="519"/>
    </location>
</feature>
<evidence type="ECO:0000313" key="8">
    <source>
        <dbReference type="Proteomes" id="UP001367676"/>
    </source>
</evidence>
<feature type="region of interest" description="Disordered" evidence="5">
    <location>
        <begin position="528"/>
        <end position="605"/>
    </location>
</feature>
<evidence type="ECO:0000256" key="4">
    <source>
        <dbReference type="RuleBase" id="RU000682"/>
    </source>
</evidence>
<dbReference type="Proteomes" id="UP001367676">
    <property type="component" value="Unassembled WGS sequence"/>
</dbReference>
<evidence type="ECO:0000256" key="3">
    <source>
        <dbReference type="PROSITE-ProRule" id="PRU00108"/>
    </source>
</evidence>
<feature type="domain" description="Homeobox" evidence="6">
    <location>
        <begin position="473"/>
        <end position="518"/>
    </location>
</feature>
<feature type="domain" description="Homeobox" evidence="6">
    <location>
        <begin position="640"/>
        <end position="700"/>
    </location>
</feature>
<name>A0AAN9THI0_9HEMI</name>
<dbReference type="InterPro" id="IPR050720">
    <property type="entry name" value="Engrailed_Homeobox_TFs"/>
</dbReference>
<keyword evidence="2 3" id="KW-0539">Nucleus</keyword>
<comment type="caution">
    <text evidence="7">The sequence shown here is derived from an EMBL/GenBank/DDBJ whole genome shotgun (WGS) entry which is preliminary data.</text>
</comment>
<evidence type="ECO:0000313" key="7">
    <source>
        <dbReference type="EMBL" id="KAK7573652.1"/>
    </source>
</evidence>
<feature type="domain" description="Homeobox" evidence="6">
    <location>
        <begin position="399"/>
        <end position="459"/>
    </location>
</feature>
<dbReference type="Pfam" id="PF00046">
    <property type="entry name" value="Homeodomain"/>
    <property type="match status" value="3"/>
</dbReference>
<dbReference type="SUPFAM" id="SSF46689">
    <property type="entry name" value="Homeodomain-like"/>
    <property type="match status" value="3"/>
</dbReference>
<dbReference type="SMART" id="SM00389">
    <property type="entry name" value="HOX"/>
    <property type="match status" value="4"/>
</dbReference>
<dbReference type="Gene3D" id="1.10.10.60">
    <property type="entry name" value="Homeodomain-like"/>
    <property type="match status" value="3"/>
</dbReference>
<dbReference type="CDD" id="cd00086">
    <property type="entry name" value="homeodomain"/>
    <property type="match status" value="2"/>
</dbReference>
<dbReference type="GO" id="GO:0000981">
    <property type="term" value="F:DNA-binding transcription factor activity, RNA polymerase II-specific"/>
    <property type="evidence" value="ECO:0007669"/>
    <property type="project" value="TreeGrafter"/>
</dbReference>
<feature type="region of interest" description="Disordered" evidence="5">
    <location>
        <begin position="353"/>
        <end position="381"/>
    </location>
</feature>
<keyword evidence="3 4" id="KW-0371">Homeobox</keyword>